<dbReference type="PANTHER" id="PTHR42789">
    <property type="entry name" value="D-ISOMER SPECIFIC 2-HYDROXYACID DEHYDROGENASE FAMILY PROTEIN (AFU_ORTHOLOGUE AFUA_6G10090)"/>
    <property type="match status" value="1"/>
</dbReference>
<accession>A0ABV1TWV6</accession>
<evidence type="ECO:0000259" key="4">
    <source>
        <dbReference type="Pfam" id="PF02826"/>
    </source>
</evidence>
<evidence type="ECO:0000313" key="6">
    <source>
        <dbReference type="Proteomes" id="UP001490365"/>
    </source>
</evidence>
<evidence type="ECO:0000313" key="5">
    <source>
        <dbReference type="EMBL" id="MER6274249.1"/>
    </source>
</evidence>
<gene>
    <name evidence="5" type="ORF">ABT211_44485</name>
</gene>
<keyword evidence="3" id="KW-0520">NAD</keyword>
<proteinExistence type="inferred from homology"/>
<dbReference type="InterPro" id="IPR036291">
    <property type="entry name" value="NAD(P)-bd_dom_sf"/>
</dbReference>
<evidence type="ECO:0000256" key="2">
    <source>
        <dbReference type="ARBA" id="ARBA00023002"/>
    </source>
</evidence>
<dbReference type="Proteomes" id="UP001490365">
    <property type="component" value="Unassembled WGS sequence"/>
</dbReference>
<dbReference type="InterPro" id="IPR050857">
    <property type="entry name" value="D-2-hydroxyacid_DH"/>
</dbReference>
<protein>
    <submittedName>
        <fullName evidence="5">NAD(P)-dependent oxidoreductase</fullName>
    </submittedName>
</protein>
<dbReference type="RefSeq" id="WP_351962473.1">
    <property type="nucleotide sequence ID" value="NZ_JBEOZM010000046.1"/>
</dbReference>
<organism evidence="5 6">
    <name type="scientific">Streptomyces sp. 900105755</name>
    <dbReference type="NCBI Taxonomy" id="3154389"/>
    <lineage>
        <taxon>Bacteria</taxon>
        <taxon>Bacillati</taxon>
        <taxon>Actinomycetota</taxon>
        <taxon>Actinomycetes</taxon>
        <taxon>Kitasatosporales</taxon>
        <taxon>Streptomycetaceae</taxon>
        <taxon>Streptomyces</taxon>
    </lineage>
</organism>
<evidence type="ECO:0000256" key="3">
    <source>
        <dbReference type="ARBA" id="ARBA00023027"/>
    </source>
</evidence>
<sequence>MWPQGILYALKHGWRYVLTARRTPSTAVRGRDPGTAGAAVGLVSLGATGRAIARLLLRHGVRVLGHDPYVSDADAPAIGIEPASLSRVFAECDVVSLYAPLVEGTRGMVGATLLRSMRPHTMLVNTARGGLIDEAALVAVLTERPDLFAVLDVTDPEPAPPGSPLFDLDNVVVTPHLAGSLDPERRLLGRAMAEERPRYVAGLPLRHEVTATALCRSRPVRREGDPRVSMAQ</sequence>
<dbReference type="SUPFAM" id="SSF51735">
    <property type="entry name" value="NAD(P)-binding Rossmann-fold domains"/>
    <property type="match status" value="1"/>
</dbReference>
<dbReference type="InterPro" id="IPR006140">
    <property type="entry name" value="D-isomer_DH_NAD-bd"/>
</dbReference>
<dbReference type="Gene3D" id="3.40.50.720">
    <property type="entry name" value="NAD(P)-binding Rossmann-like Domain"/>
    <property type="match status" value="2"/>
</dbReference>
<feature type="domain" description="D-isomer specific 2-hydroxyacid dehydrogenase NAD-binding" evidence="4">
    <location>
        <begin position="35"/>
        <end position="178"/>
    </location>
</feature>
<keyword evidence="2" id="KW-0560">Oxidoreductase</keyword>
<keyword evidence="6" id="KW-1185">Reference proteome</keyword>
<evidence type="ECO:0000256" key="1">
    <source>
        <dbReference type="ARBA" id="ARBA00005854"/>
    </source>
</evidence>
<dbReference type="Pfam" id="PF02826">
    <property type="entry name" value="2-Hacid_dh_C"/>
    <property type="match status" value="1"/>
</dbReference>
<comment type="caution">
    <text evidence="5">The sequence shown here is derived from an EMBL/GenBank/DDBJ whole genome shotgun (WGS) entry which is preliminary data.</text>
</comment>
<comment type="similarity">
    <text evidence="1">Belongs to the D-isomer specific 2-hydroxyacid dehydrogenase family.</text>
</comment>
<dbReference type="EMBL" id="JBEOZM010000046">
    <property type="protein sequence ID" value="MER6274249.1"/>
    <property type="molecule type" value="Genomic_DNA"/>
</dbReference>
<reference evidence="5 6" key="1">
    <citation type="submission" date="2024-06" db="EMBL/GenBank/DDBJ databases">
        <title>The Natural Products Discovery Center: Release of the First 8490 Sequenced Strains for Exploring Actinobacteria Biosynthetic Diversity.</title>
        <authorList>
            <person name="Kalkreuter E."/>
            <person name="Kautsar S.A."/>
            <person name="Yang D."/>
            <person name="Bader C.D."/>
            <person name="Teijaro C.N."/>
            <person name="Fluegel L."/>
            <person name="Davis C.M."/>
            <person name="Simpson J.R."/>
            <person name="Lauterbach L."/>
            <person name="Steele A.D."/>
            <person name="Gui C."/>
            <person name="Meng S."/>
            <person name="Li G."/>
            <person name="Viehrig K."/>
            <person name="Ye F."/>
            <person name="Su P."/>
            <person name="Kiefer A.F."/>
            <person name="Nichols A."/>
            <person name="Cepeda A.J."/>
            <person name="Yan W."/>
            <person name="Fan B."/>
            <person name="Jiang Y."/>
            <person name="Adhikari A."/>
            <person name="Zheng C.-J."/>
            <person name="Schuster L."/>
            <person name="Cowan T.M."/>
            <person name="Smanski M.J."/>
            <person name="Chevrette M.G."/>
            <person name="De Carvalho L.P.S."/>
            <person name="Shen B."/>
        </authorList>
    </citation>
    <scope>NUCLEOTIDE SEQUENCE [LARGE SCALE GENOMIC DNA]</scope>
    <source>
        <strain evidence="5 6">NPDC001694</strain>
    </source>
</reference>
<dbReference type="PANTHER" id="PTHR42789:SF1">
    <property type="entry name" value="D-ISOMER SPECIFIC 2-HYDROXYACID DEHYDROGENASE FAMILY PROTEIN (AFU_ORTHOLOGUE AFUA_6G10090)"/>
    <property type="match status" value="1"/>
</dbReference>
<name>A0ABV1TWV6_9ACTN</name>